<keyword evidence="2" id="KW-1133">Transmembrane helix</keyword>
<dbReference type="CDD" id="cd05237">
    <property type="entry name" value="UDP_invert_4-6DH_SDR_e"/>
    <property type="match status" value="1"/>
</dbReference>
<keyword evidence="2" id="KW-0812">Transmembrane</keyword>
<feature type="transmembrane region" description="Helical" evidence="2">
    <location>
        <begin position="79"/>
        <end position="100"/>
    </location>
</feature>
<comment type="similarity">
    <text evidence="1">Belongs to the polysaccharide synthase family.</text>
</comment>
<gene>
    <name evidence="4" type="primary">capD</name>
    <name evidence="4" type="ORF">MGR_0190</name>
</gene>
<dbReference type="InterPro" id="IPR036291">
    <property type="entry name" value="NAD(P)-bd_dom_sf"/>
</dbReference>
<protein>
    <submittedName>
        <fullName evidence="4">Capsular polysaccharide biosynthesis protein</fullName>
    </submittedName>
</protein>
<evidence type="ECO:0000259" key="3">
    <source>
        <dbReference type="Pfam" id="PF02719"/>
    </source>
</evidence>
<reference evidence="4" key="1">
    <citation type="journal article" date="2007" name="J. Bacteriol.">
        <title>Comparative genome analysis of four magnetotactic bacteria reveals a complex set of group-specific genes implicated in magnetosome biomineralization and function.</title>
        <authorList>
            <person name="Richter M."/>
            <person name="Kube M."/>
            <person name="Bazylinski D.A."/>
            <person name="Lombardot T."/>
            <person name="Gloeckner F.O."/>
            <person name="Reinhardt R."/>
            <person name="Schueler D."/>
        </authorList>
    </citation>
    <scope>NUCLEOTIDE SEQUENCE</scope>
    <source>
        <strain evidence="4">MSR-1</strain>
    </source>
</reference>
<organism evidence="4">
    <name type="scientific">Magnetospirillum gryphiswaldense</name>
    <dbReference type="NCBI Taxonomy" id="55518"/>
    <lineage>
        <taxon>Bacteria</taxon>
        <taxon>Pseudomonadati</taxon>
        <taxon>Pseudomonadota</taxon>
        <taxon>Alphaproteobacteria</taxon>
        <taxon>Rhodospirillales</taxon>
        <taxon>Rhodospirillaceae</taxon>
        <taxon>Magnetospirillum</taxon>
    </lineage>
</organism>
<dbReference type="InterPro" id="IPR003869">
    <property type="entry name" value="Polysac_CapD-like"/>
</dbReference>
<feature type="transmembrane region" description="Helical" evidence="2">
    <location>
        <begin position="12"/>
        <end position="33"/>
    </location>
</feature>
<feature type="domain" description="Polysaccharide biosynthesis protein CapD-like" evidence="3">
    <location>
        <begin position="294"/>
        <end position="581"/>
    </location>
</feature>
<proteinExistence type="inferred from homology"/>
<dbReference type="Gene3D" id="3.40.50.720">
    <property type="entry name" value="NAD(P)-binding Rossmann-like Domain"/>
    <property type="match status" value="2"/>
</dbReference>
<dbReference type="EMBL" id="CU459003">
    <property type="protein sequence ID" value="CAM74349.1"/>
    <property type="molecule type" value="Genomic_DNA"/>
</dbReference>
<dbReference type="InterPro" id="IPR051203">
    <property type="entry name" value="Polysaccharide_Synthase-Rel"/>
</dbReference>
<dbReference type="Pfam" id="PF02719">
    <property type="entry name" value="Polysacc_synt_2"/>
    <property type="match status" value="1"/>
</dbReference>
<evidence type="ECO:0000256" key="2">
    <source>
        <dbReference type="SAM" id="Phobius"/>
    </source>
</evidence>
<accession>A4TUP2</accession>
<dbReference type="SUPFAM" id="SSF51735">
    <property type="entry name" value="NAD(P)-binding Rossmann-fold domains"/>
    <property type="match status" value="1"/>
</dbReference>
<keyword evidence="2" id="KW-0472">Membrane</keyword>
<feature type="transmembrane region" description="Helical" evidence="2">
    <location>
        <begin position="112"/>
        <end position="129"/>
    </location>
</feature>
<dbReference type="AlphaFoldDB" id="A4TUP2"/>
<dbReference type="PANTHER" id="PTHR43318">
    <property type="entry name" value="UDP-N-ACETYLGLUCOSAMINE 4,6-DEHYDRATASE"/>
    <property type="match status" value="1"/>
</dbReference>
<name>A4TUP2_9PROT</name>
<feature type="transmembrane region" description="Helical" evidence="2">
    <location>
        <begin position="45"/>
        <end position="67"/>
    </location>
</feature>
<dbReference type="PANTHER" id="PTHR43318:SF1">
    <property type="entry name" value="POLYSACCHARIDE BIOSYNTHESIS PROTEIN EPSC-RELATED"/>
    <property type="match status" value="1"/>
</dbReference>
<dbReference type="Pfam" id="PF13727">
    <property type="entry name" value="CoA_binding_3"/>
    <property type="match status" value="1"/>
</dbReference>
<evidence type="ECO:0000313" key="4">
    <source>
        <dbReference type="EMBL" id="CAM74349.1"/>
    </source>
</evidence>
<evidence type="ECO:0000256" key="1">
    <source>
        <dbReference type="ARBA" id="ARBA00007430"/>
    </source>
</evidence>
<sequence length="639" mass="69270">MMPRLTLHRGHIALVHDLVMAALSFLVAIFLRMDATWVPGWGPDMLVIATALFTAIACVSFLTARMYKGVWRYASVNDLLTIARGATVTVVAFYLLMFLVTRLQDLPRSVLIINWLVLLALLGGPRFIYRSWKDRRRAAKQVAGAGRIPVLLAGAGDEAELFLRATSAPDAEYRAVGLISEGAGRVGRNIHGVDVLGEIGDFAGVVEQLRAKGQGPQRLIVTDDRLDGSVVRRLLDECDRLGLTLARIPRLTDLKDGVEDKLSLRPIAVEDLLGRPQNLLDRAGVQAMLTGKRVLITGAGGSIGSELVRQVAGYAPEMLALFDAGEFNLYAIDLELAKTHPDVPRRPMLGDVRDGQRVRAAMAEIRPDVVFHAAALKHVPMVECNPDEGLLTNAIGTRIVADACVEAGVRVMVQISTDKAVNPTNVMGASKRVGEMYAQALDMAGDGHTRFVTVRFGNVLGSTGSVVPLFQKQLAEGGPLTVTHPDMTRYFMTVREAVELVLQASAFGLAHPDYRGKIFVLDMGEPVRIVDLARQMIRLAGLRPDADVKIAFTGLRPGEKLFEEIFHGSEPPMPTEAKGILLASPRWVDRAELGGALDDLDIACRSHQGDRAVAIVSRLVPEYTLSAEALALTGATEAK</sequence>